<evidence type="ECO:0000313" key="2">
    <source>
        <dbReference type="EMBL" id="NLD25518.1"/>
    </source>
</evidence>
<sequence>MNKKGVIGAGFFLILLFVIAGLFLKVMVIDKNSQDNPDNDKRAGEFTIEKKGFNFVAKYQFDNKEVNMWDYKITGTLPTPCHQAKTEEIVLESYPEQVSVLLTITAPSSDVACIQVIKDYEKEGTFQASEKAKVSFLIEEE</sequence>
<keyword evidence="1" id="KW-0812">Transmembrane</keyword>
<comment type="caution">
    <text evidence="2">The sequence shown here is derived from an EMBL/GenBank/DDBJ whole genome shotgun (WGS) entry which is preliminary data.</text>
</comment>
<keyword evidence="1" id="KW-1133">Transmembrane helix</keyword>
<reference evidence="2 3" key="1">
    <citation type="journal article" date="2020" name="Biotechnol. Biofuels">
        <title>New insights from the biogas microbiome by comprehensive genome-resolved metagenomics of nearly 1600 species originating from multiple anaerobic digesters.</title>
        <authorList>
            <person name="Campanaro S."/>
            <person name="Treu L."/>
            <person name="Rodriguez-R L.M."/>
            <person name="Kovalovszki A."/>
            <person name="Ziels R.M."/>
            <person name="Maus I."/>
            <person name="Zhu X."/>
            <person name="Kougias P.G."/>
            <person name="Basile A."/>
            <person name="Luo G."/>
            <person name="Schluter A."/>
            <person name="Konstantinidis K.T."/>
            <person name="Angelidaki I."/>
        </authorList>
    </citation>
    <scope>NUCLEOTIDE SEQUENCE [LARGE SCALE GENOMIC DNA]</scope>
    <source>
        <strain evidence="2">AS06rmzACSIP_65</strain>
    </source>
</reference>
<proteinExistence type="predicted"/>
<organism evidence="2 3">
    <name type="scientific">Candidatus Dojkabacteria bacterium</name>
    <dbReference type="NCBI Taxonomy" id="2099670"/>
    <lineage>
        <taxon>Bacteria</taxon>
        <taxon>Candidatus Dojkabacteria</taxon>
    </lineage>
</organism>
<name>A0A847CZW9_9BACT</name>
<evidence type="ECO:0000313" key="3">
    <source>
        <dbReference type="Proteomes" id="UP000545876"/>
    </source>
</evidence>
<dbReference type="Proteomes" id="UP000545876">
    <property type="component" value="Unassembled WGS sequence"/>
</dbReference>
<feature type="transmembrane region" description="Helical" evidence="1">
    <location>
        <begin position="6"/>
        <end position="24"/>
    </location>
</feature>
<dbReference type="AlphaFoldDB" id="A0A847CZW9"/>
<protein>
    <submittedName>
        <fullName evidence="2">Uncharacterized protein</fullName>
    </submittedName>
</protein>
<dbReference type="EMBL" id="JAAZBX010000009">
    <property type="protein sequence ID" value="NLD25518.1"/>
    <property type="molecule type" value="Genomic_DNA"/>
</dbReference>
<accession>A0A847CZW9</accession>
<gene>
    <name evidence="2" type="ORF">GX656_02660</name>
</gene>
<keyword evidence="1" id="KW-0472">Membrane</keyword>
<evidence type="ECO:0000256" key="1">
    <source>
        <dbReference type="SAM" id="Phobius"/>
    </source>
</evidence>